<feature type="compositionally biased region" description="Low complexity" evidence="5">
    <location>
        <begin position="73"/>
        <end position="94"/>
    </location>
</feature>
<dbReference type="Pfam" id="PF00618">
    <property type="entry name" value="RasGEF_N"/>
    <property type="match status" value="1"/>
</dbReference>
<feature type="region of interest" description="Disordered" evidence="5">
    <location>
        <begin position="161"/>
        <end position="220"/>
    </location>
</feature>
<dbReference type="Pfam" id="PF25006">
    <property type="entry name" value="DUF7783"/>
    <property type="match status" value="1"/>
</dbReference>
<dbReference type="InterPro" id="IPR036964">
    <property type="entry name" value="RASGEF_cat_dom_sf"/>
</dbReference>
<dbReference type="eggNOG" id="KOG3417">
    <property type="taxonomic scope" value="Eukaryota"/>
</dbReference>
<organism evidence="9 10">
    <name type="scientific">Coprinopsis cinerea (strain Okayama-7 / 130 / ATCC MYA-4618 / FGSC 9003)</name>
    <name type="common">Inky cap fungus</name>
    <name type="synonym">Hormographiella aspergillata</name>
    <dbReference type="NCBI Taxonomy" id="240176"/>
    <lineage>
        <taxon>Eukaryota</taxon>
        <taxon>Fungi</taxon>
        <taxon>Dikarya</taxon>
        <taxon>Basidiomycota</taxon>
        <taxon>Agaricomycotina</taxon>
        <taxon>Agaricomycetes</taxon>
        <taxon>Agaricomycetidae</taxon>
        <taxon>Agaricales</taxon>
        <taxon>Agaricineae</taxon>
        <taxon>Psathyrellaceae</taxon>
        <taxon>Coprinopsis</taxon>
    </lineage>
</organism>
<dbReference type="SMART" id="SM00229">
    <property type="entry name" value="RasGEFN"/>
    <property type="match status" value="1"/>
</dbReference>
<evidence type="ECO:0000256" key="3">
    <source>
        <dbReference type="PROSITE-ProRule" id="PRU00168"/>
    </source>
</evidence>
<dbReference type="InterPro" id="IPR019804">
    <property type="entry name" value="Ras_G-nucl-exch_fac_CS"/>
</dbReference>
<dbReference type="GeneID" id="6012521"/>
<dbReference type="InterPro" id="IPR001895">
    <property type="entry name" value="RASGEF_cat_dom"/>
</dbReference>
<dbReference type="PRINTS" id="PR00452">
    <property type="entry name" value="SH3DOMAIN"/>
</dbReference>
<feature type="compositionally biased region" description="Low complexity" evidence="5">
    <location>
        <begin position="683"/>
        <end position="696"/>
    </location>
</feature>
<evidence type="ECO:0000256" key="4">
    <source>
        <dbReference type="PROSITE-ProRule" id="PRU00192"/>
    </source>
</evidence>
<feature type="region of interest" description="Disordered" evidence="5">
    <location>
        <begin position="1"/>
        <end position="96"/>
    </location>
</feature>
<dbReference type="PROSITE" id="PS50002">
    <property type="entry name" value="SH3"/>
    <property type="match status" value="1"/>
</dbReference>
<dbReference type="OMA" id="EEVWERD"/>
<dbReference type="HOGENOM" id="CLU_002116_0_0_1"/>
<dbReference type="AlphaFoldDB" id="A8NSC9"/>
<dbReference type="STRING" id="240176.A8NSC9"/>
<dbReference type="Gene3D" id="2.30.30.40">
    <property type="entry name" value="SH3 Domains"/>
    <property type="match status" value="1"/>
</dbReference>
<dbReference type="InterPro" id="IPR036028">
    <property type="entry name" value="SH3-like_dom_sf"/>
</dbReference>
<dbReference type="InParanoid" id="A8NSC9"/>
<feature type="compositionally biased region" description="Polar residues" evidence="5">
    <location>
        <begin position="624"/>
        <end position="643"/>
    </location>
</feature>
<feature type="domain" description="SH3" evidence="6">
    <location>
        <begin position="100"/>
        <end position="161"/>
    </location>
</feature>
<feature type="region of interest" description="Disordered" evidence="5">
    <location>
        <begin position="347"/>
        <end position="473"/>
    </location>
</feature>
<dbReference type="InterPro" id="IPR023578">
    <property type="entry name" value="Ras_GEF_dom_sf"/>
</dbReference>
<feature type="compositionally biased region" description="Low complexity" evidence="5">
    <location>
        <begin position="183"/>
        <end position="208"/>
    </location>
</feature>
<keyword evidence="9" id="KW-0132">Cell division</keyword>
<dbReference type="Pfam" id="PF00617">
    <property type="entry name" value="RasGEF"/>
    <property type="match status" value="1"/>
</dbReference>
<dbReference type="GO" id="GO:0005886">
    <property type="term" value="C:plasma membrane"/>
    <property type="evidence" value="ECO:0007669"/>
    <property type="project" value="TreeGrafter"/>
</dbReference>
<dbReference type="CDD" id="cd00155">
    <property type="entry name" value="RasGEF"/>
    <property type="match status" value="1"/>
</dbReference>
<dbReference type="SUPFAM" id="SSF50044">
    <property type="entry name" value="SH3-domain"/>
    <property type="match status" value="1"/>
</dbReference>
<dbReference type="OrthoDB" id="28357at2759"/>
<dbReference type="PANTHER" id="PTHR23113">
    <property type="entry name" value="GUANINE NUCLEOTIDE EXCHANGE FACTOR"/>
    <property type="match status" value="1"/>
</dbReference>
<evidence type="ECO:0000256" key="1">
    <source>
        <dbReference type="ARBA" id="ARBA00022443"/>
    </source>
</evidence>
<dbReference type="Proteomes" id="UP000001861">
    <property type="component" value="Unassembled WGS sequence"/>
</dbReference>
<keyword evidence="2 3" id="KW-0344">Guanine-nucleotide releasing factor</keyword>
<feature type="region of interest" description="Disordered" evidence="5">
    <location>
        <begin position="930"/>
        <end position="953"/>
    </location>
</feature>
<dbReference type="GO" id="GO:0005085">
    <property type="term" value="F:guanyl-nucleotide exchange factor activity"/>
    <property type="evidence" value="ECO:0007669"/>
    <property type="project" value="UniProtKB-KW"/>
</dbReference>
<evidence type="ECO:0000313" key="10">
    <source>
        <dbReference type="Proteomes" id="UP000001861"/>
    </source>
</evidence>
<dbReference type="PROSITE" id="PS00720">
    <property type="entry name" value="RASGEF"/>
    <property type="match status" value="1"/>
</dbReference>
<dbReference type="VEuPathDB" id="FungiDB:CC1G_04974"/>
<dbReference type="InterPro" id="IPR008937">
    <property type="entry name" value="Ras-like_GEF"/>
</dbReference>
<feature type="compositionally biased region" description="Low complexity" evidence="5">
    <location>
        <begin position="443"/>
        <end position="461"/>
    </location>
</feature>
<feature type="compositionally biased region" description="Polar residues" evidence="5">
    <location>
        <begin position="410"/>
        <end position="423"/>
    </location>
</feature>
<dbReference type="Gene3D" id="1.20.870.10">
    <property type="entry name" value="Son of sevenless (SoS) protein Chain: S domain 1"/>
    <property type="match status" value="1"/>
</dbReference>
<dbReference type="GO" id="GO:0007265">
    <property type="term" value="P:Ras protein signal transduction"/>
    <property type="evidence" value="ECO:0007669"/>
    <property type="project" value="TreeGrafter"/>
</dbReference>
<keyword evidence="9" id="KW-0131">Cell cycle</keyword>
<dbReference type="PANTHER" id="PTHR23113:SF354">
    <property type="entry name" value="BUD SITE SELECTION PROTEIN 5"/>
    <property type="match status" value="1"/>
</dbReference>
<evidence type="ECO:0000313" key="9">
    <source>
        <dbReference type="EMBL" id="EAU85757.2"/>
    </source>
</evidence>
<evidence type="ECO:0000259" key="7">
    <source>
        <dbReference type="PROSITE" id="PS50009"/>
    </source>
</evidence>
<dbReference type="PROSITE" id="PS50212">
    <property type="entry name" value="RASGEF_NTER"/>
    <property type="match status" value="1"/>
</dbReference>
<dbReference type="GO" id="GO:0051301">
    <property type="term" value="P:cell division"/>
    <property type="evidence" value="ECO:0007669"/>
    <property type="project" value="UniProtKB-KW"/>
</dbReference>
<keyword evidence="10" id="KW-1185">Reference proteome</keyword>
<dbReference type="InterPro" id="IPR056685">
    <property type="entry name" value="DUF7783"/>
</dbReference>
<dbReference type="CDD" id="cd11883">
    <property type="entry name" value="SH3_Sdc25"/>
    <property type="match status" value="1"/>
</dbReference>
<dbReference type="Pfam" id="PF07653">
    <property type="entry name" value="SH3_2"/>
    <property type="match status" value="1"/>
</dbReference>
<feature type="compositionally biased region" description="Low complexity" evidence="5">
    <location>
        <begin position="39"/>
        <end position="64"/>
    </location>
</feature>
<feature type="domain" description="Ras-GEF" evidence="7">
    <location>
        <begin position="984"/>
        <end position="1222"/>
    </location>
</feature>
<dbReference type="Gene3D" id="1.10.840.10">
    <property type="entry name" value="Ras guanine-nucleotide exchange factors catalytic domain"/>
    <property type="match status" value="1"/>
</dbReference>
<protein>
    <submittedName>
        <fullName evidence="9">Cell division control protein 25</fullName>
    </submittedName>
</protein>
<proteinExistence type="predicted"/>
<dbReference type="KEGG" id="cci:CC1G_04974"/>
<feature type="region of interest" description="Disordered" evidence="5">
    <location>
        <begin position="669"/>
        <end position="755"/>
    </location>
</feature>
<feature type="domain" description="N-terminal Ras-GEF" evidence="8">
    <location>
        <begin position="795"/>
        <end position="926"/>
    </location>
</feature>
<accession>A8NSC9</accession>
<evidence type="ECO:0000256" key="2">
    <source>
        <dbReference type="ARBA" id="ARBA00022658"/>
    </source>
</evidence>
<dbReference type="EMBL" id="AACS02000008">
    <property type="protein sequence ID" value="EAU85757.2"/>
    <property type="molecule type" value="Genomic_DNA"/>
</dbReference>
<evidence type="ECO:0000259" key="6">
    <source>
        <dbReference type="PROSITE" id="PS50002"/>
    </source>
</evidence>
<dbReference type="CDD" id="cd06224">
    <property type="entry name" value="REM"/>
    <property type="match status" value="1"/>
</dbReference>
<dbReference type="eggNOG" id="KOG2070">
    <property type="taxonomic scope" value="Eukaryota"/>
</dbReference>
<dbReference type="InterPro" id="IPR000651">
    <property type="entry name" value="Ras-like_Gua-exchang_fac_N"/>
</dbReference>
<keyword evidence="1 4" id="KW-0728">SH3 domain</keyword>
<dbReference type="SMART" id="SM00326">
    <property type="entry name" value="SH3"/>
    <property type="match status" value="1"/>
</dbReference>
<comment type="caution">
    <text evidence="9">The sequence shown here is derived from an EMBL/GenBank/DDBJ whole genome shotgun (WGS) entry which is preliminary data.</text>
</comment>
<feature type="region of interest" description="Disordered" evidence="5">
    <location>
        <begin position="624"/>
        <end position="651"/>
    </location>
</feature>
<dbReference type="InterPro" id="IPR001452">
    <property type="entry name" value="SH3_domain"/>
</dbReference>
<evidence type="ECO:0000259" key="8">
    <source>
        <dbReference type="PROSITE" id="PS50212"/>
    </source>
</evidence>
<evidence type="ECO:0000256" key="5">
    <source>
        <dbReference type="SAM" id="MobiDB-lite"/>
    </source>
</evidence>
<dbReference type="SMART" id="SM00147">
    <property type="entry name" value="RasGEF"/>
    <property type="match status" value="1"/>
</dbReference>
<dbReference type="PROSITE" id="PS50009">
    <property type="entry name" value="RASGEF_CAT"/>
    <property type="match status" value="1"/>
</dbReference>
<sequence>MYRLVTDAAAAGPSTSTSRYTRASSPAGPKLPGRRPRTTSDASTASSLSIVSPASSSTNASTTSLQIPNPLDSRPSSRSGSRSSSRSRSMSPSMEETVRIGPEYVLAMHDYFPQHGHTTCLSFRAGQVIHVLNRDSSGWWDGELEGRRGWFPSNYVSSEVSNLRDEEPVVPESSRSGHRHTNSTVSVTSWDGSSSSHHTSSQGSHGQTPSVSDVGSEESESYCPPLMVPLLHGLTLLQNAVRGNRTTHFQPSTACIISCVRSILSATETLQRDAPILQQHPQLGDERRRILTVLASLVAQAKKASDDSQPEEKQSEETAAMVRLAGQVFAHVRRFLSVAADCGVDLPEEPDSGMAQWTTQSENGDTDTPLSTAGRTPTQHRISGRPPNLRSAPIRMKSQADLRGRLRSPLPQNGSVTATSTLDNKMRHEQNTAFRRGHRPNPSTSSISSISSFSSQDSGTSLAPPPFPSGQCSNKQVLEALRYTHDQYLSTIAAFIGHAHSHSRTSHASSTGQLYDLVREIVELVCKLLTLVEAVMQHPDVPAHRIGTLKSAKEGLYNVTSSLAESVRLLTSSLPSSLSEEEEKKALLSSATSALKAGADCVAAVKVCVTRSIGARPFVVNLPNSDDLSQPFTPNKQLSTFANKSEPARGNGYHLAGMEDEDLTIQAVTPSPITRHREPSTGSESSNFSKVSVQSSDETQATSVEEPRRPPNGLAPLRLLPKTPVEPDLPSPTSFVRSDEGTTWEGSIREPPPVVPERLHEDLPALPSDDLEVPPDPMTWMFSHDYSIEDVAYNNDGHLVGATMAALVEKMTPHDSLVDAAFSAVFFLTFRLFSSPIDLVDAIIARYNLTPPPGISREDELLWQQQKGLPVRLRVSNFIKTWVDTYWRSGVDDPALTPLTLFTREGLALLFPGPAQRIMELLNMRRQSEAAVSPKGDRSRDPGMLINPPVITPTTEIPRPTMTKTLLMSLRKRDFGNISVTDFDALELARQLTIMECELYCAIQPNEVLETGQEGAASPLNVRAVTSLSTVITGWVAESILDEMDLKRRTLLVKFFVKLADRCVTLQNFSTSRSILAALDSSTISRLRQTWAGLPQKYKLQMESLRKLADHSRNYHEYRSRLRNTAPPAVPFLGLYLTDVTFCREGNPSHRPSPRNPNKKLINFNKYHKLARIVQDMQRFQVPYNLKAIPEVQQYLNLAFERAKTHGDLQDLYRRSLLVEPKQAADSAPTNDMRQLFNWARSQPQATSS</sequence>
<feature type="compositionally biased region" description="Low complexity" evidence="5">
    <location>
        <begin position="13"/>
        <end position="27"/>
    </location>
</feature>
<dbReference type="SUPFAM" id="SSF48366">
    <property type="entry name" value="Ras GEF"/>
    <property type="match status" value="1"/>
</dbReference>
<reference evidence="9 10" key="1">
    <citation type="journal article" date="2010" name="Proc. Natl. Acad. Sci. U.S.A.">
        <title>Insights into evolution of multicellular fungi from the assembled chromosomes of the mushroom Coprinopsis cinerea (Coprinus cinereus).</title>
        <authorList>
            <person name="Stajich J.E."/>
            <person name="Wilke S.K."/>
            <person name="Ahren D."/>
            <person name="Au C.H."/>
            <person name="Birren B.W."/>
            <person name="Borodovsky M."/>
            <person name="Burns C."/>
            <person name="Canback B."/>
            <person name="Casselton L.A."/>
            <person name="Cheng C.K."/>
            <person name="Deng J."/>
            <person name="Dietrich F.S."/>
            <person name="Fargo D.C."/>
            <person name="Farman M.L."/>
            <person name="Gathman A.C."/>
            <person name="Goldberg J."/>
            <person name="Guigo R."/>
            <person name="Hoegger P.J."/>
            <person name="Hooker J.B."/>
            <person name="Huggins A."/>
            <person name="James T.Y."/>
            <person name="Kamada T."/>
            <person name="Kilaru S."/>
            <person name="Kodira C."/>
            <person name="Kues U."/>
            <person name="Kupfer D."/>
            <person name="Kwan H.S."/>
            <person name="Lomsadze A."/>
            <person name="Li W."/>
            <person name="Lilly W.W."/>
            <person name="Ma L.J."/>
            <person name="Mackey A.J."/>
            <person name="Manning G."/>
            <person name="Martin F."/>
            <person name="Muraguchi H."/>
            <person name="Natvig D.O."/>
            <person name="Palmerini H."/>
            <person name="Ramesh M.A."/>
            <person name="Rehmeyer C.J."/>
            <person name="Roe B.A."/>
            <person name="Shenoy N."/>
            <person name="Stanke M."/>
            <person name="Ter-Hovhannisyan V."/>
            <person name="Tunlid A."/>
            <person name="Velagapudi R."/>
            <person name="Vision T.J."/>
            <person name="Zeng Q."/>
            <person name="Zolan M.E."/>
            <person name="Pukkila P.J."/>
        </authorList>
    </citation>
    <scope>NUCLEOTIDE SEQUENCE [LARGE SCALE GENOMIC DNA]</scope>
    <source>
        <strain evidence="10">Okayama-7 / 130 / ATCC MYA-4618 / FGSC 9003</strain>
    </source>
</reference>
<name>A8NSC9_COPC7</name>
<dbReference type="RefSeq" id="XP_001835981.2">
    <property type="nucleotide sequence ID" value="XM_001835929.2"/>
</dbReference>
<feature type="compositionally biased region" description="Polar residues" evidence="5">
    <location>
        <begin position="355"/>
        <end position="381"/>
    </location>
</feature>
<gene>
    <name evidence="9" type="ORF">CC1G_04974</name>
</gene>